<keyword evidence="2 5" id="KW-0689">Ribosomal protein</keyword>
<dbReference type="SUPFAM" id="SSF54211">
    <property type="entry name" value="Ribosomal protein S5 domain 2-like"/>
    <property type="match status" value="1"/>
</dbReference>
<dbReference type="EMBL" id="MTKO01000125">
    <property type="protein sequence ID" value="RWX43280.1"/>
    <property type="molecule type" value="Genomic_DNA"/>
</dbReference>
<dbReference type="HAMAP" id="MF_00532_B">
    <property type="entry name" value="Ribosomal_uS9_B"/>
    <property type="match status" value="1"/>
</dbReference>
<evidence type="ECO:0000313" key="7">
    <source>
        <dbReference type="EMBL" id="RWX43280.1"/>
    </source>
</evidence>
<dbReference type="PROSITE" id="PS00360">
    <property type="entry name" value="RIBOSOMAL_S9"/>
    <property type="match status" value="1"/>
</dbReference>
<dbReference type="GO" id="GO:0022627">
    <property type="term" value="C:cytosolic small ribosomal subunit"/>
    <property type="evidence" value="ECO:0007669"/>
    <property type="project" value="TreeGrafter"/>
</dbReference>
<evidence type="ECO:0000313" key="8">
    <source>
        <dbReference type="Proteomes" id="UP000287853"/>
    </source>
</evidence>
<dbReference type="InterPro" id="IPR014721">
    <property type="entry name" value="Ribsml_uS5_D2-typ_fold_subgr"/>
</dbReference>
<evidence type="ECO:0000256" key="1">
    <source>
        <dbReference type="ARBA" id="ARBA00005251"/>
    </source>
</evidence>
<dbReference type="FunFam" id="3.30.230.10:FF:000001">
    <property type="entry name" value="30S ribosomal protein S9"/>
    <property type="match status" value="1"/>
</dbReference>
<keyword evidence="3 5" id="KW-0687">Ribonucleoprotein</keyword>
<reference evidence="7 8" key="1">
    <citation type="submission" date="2017-01" db="EMBL/GenBank/DDBJ databases">
        <title>The cable genome- insights into the physiology and evolution of filamentous bacteria capable of sulfide oxidation via long distance electron transfer.</title>
        <authorList>
            <person name="Schreiber L."/>
            <person name="Bjerg J.T."/>
            <person name="Boggild A."/>
            <person name="Van De Vossenberg J."/>
            <person name="Meysman F."/>
            <person name="Nielsen L.P."/>
            <person name="Schramm A."/>
            <person name="Kjeldsen K.U."/>
        </authorList>
    </citation>
    <scope>NUCLEOTIDE SEQUENCE [LARGE SCALE GENOMIC DNA]</scope>
    <source>
        <strain evidence="7">MCF</strain>
    </source>
</reference>
<dbReference type="PANTHER" id="PTHR21569">
    <property type="entry name" value="RIBOSOMAL PROTEIN S9"/>
    <property type="match status" value="1"/>
</dbReference>
<dbReference type="GO" id="GO:0003723">
    <property type="term" value="F:RNA binding"/>
    <property type="evidence" value="ECO:0007669"/>
    <property type="project" value="TreeGrafter"/>
</dbReference>
<dbReference type="GO" id="GO:0003735">
    <property type="term" value="F:structural constituent of ribosome"/>
    <property type="evidence" value="ECO:0007669"/>
    <property type="project" value="InterPro"/>
</dbReference>
<dbReference type="InterPro" id="IPR000754">
    <property type="entry name" value="Ribosomal_uS9"/>
</dbReference>
<dbReference type="Pfam" id="PF00380">
    <property type="entry name" value="Ribosomal_S9"/>
    <property type="match status" value="1"/>
</dbReference>
<evidence type="ECO:0000256" key="4">
    <source>
        <dbReference type="ARBA" id="ARBA00035259"/>
    </source>
</evidence>
<evidence type="ECO:0000256" key="3">
    <source>
        <dbReference type="ARBA" id="ARBA00023274"/>
    </source>
</evidence>
<protein>
    <recommendedName>
        <fullName evidence="4 5">Small ribosomal subunit protein uS9</fullName>
    </recommendedName>
</protein>
<dbReference type="InterPro" id="IPR020568">
    <property type="entry name" value="Ribosomal_Su5_D2-typ_SF"/>
</dbReference>
<proteinExistence type="inferred from homology"/>
<comment type="caution">
    <text evidence="7">The sequence shown here is derived from an EMBL/GenBank/DDBJ whole genome shotgun (WGS) entry which is preliminary data.</text>
</comment>
<dbReference type="NCBIfam" id="NF001099">
    <property type="entry name" value="PRK00132.1"/>
    <property type="match status" value="1"/>
</dbReference>
<dbReference type="PANTHER" id="PTHR21569:SF1">
    <property type="entry name" value="SMALL RIBOSOMAL SUBUNIT PROTEIN US9M"/>
    <property type="match status" value="1"/>
</dbReference>
<dbReference type="Gene3D" id="3.30.230.10">
    <property type="match status" value="1"/>
</dbReference>
<dbReference type="InterPro" id="IPR020574">
    <property type="entry name" value="Ribosomal_uS9_CS"/>
</dbReference>
<keyword evidence="8" id="KW-1185">Reference proteome</keyword>
<sequence length="130" mass="14482">MAQEQTYATGKRKSAIARVWITPGSGNIIVNQLTTDNYFGNIFFEQKVDKPFAVTETAEAFDVKATVQGGGKSAQVDALVHGISKALQEVNPEFRDSLKKAGLLTRDSRIKERKKYGQRGARARFQFSKR</sequence>
<organism evidence="7 8">
    <name type="scientific">Candidatus Electrothrix aarhusensis</name>
    <dbReference type="NCBI Taxonomy" id="1859131"/>
    <lineage>
        <taxon>Bacteria</taxon>
        <taxon>Pseudomonadati</taxon>
        <taxon>Thermodesulfobacteriota</taxon>
        <taxon>Desulfobulbia</taxon>
        <taxon>Desulfobulbales</taxon>
        <taxon>Desulfobulbaceae</taxon>
        <taxon>Candidatus Electrothrix</taxon>
    </lineage>
</organism>
<dbReference type="InterPro" id="IPR023035">
    <property type="entry name" value="Ribosomal_uS9_bac/plastid"/>
</dbReference>
<evidence type="ECO:0000256" key="2">
    <source>
        <dbReference type="ARBA" id="ARBA00022980"/>
    </source>
</evidence>
<accession>A0A444IR12</accession>
<name>A0A444IR12_9BACT</name>
<evidence type="ECO:0000256" key="5">
    <source>
        <dbReference type="HAMAP-Rule" id="MF_00532"/>
    </source>
</evidence>
<comment type="similarity">
    <text evidence="1 5 6">Belongs to the universal ribosomal protein uS9 family.</text>
</comment>
<dbReference type="Proteomes" id="UP000287853">
    <property type="component" value="Unassembled WGS sequence"/>
</dbReference>
<gene>
    <name evidence="5" type="primary">rpsI</name>
    <name evidence="7" type="ORF">H206_02946</name>
</gene>
<evidence type="ECO:0000256" key="6">
    <source>
        <dbReference type="RuleBase" id="RU003815"/>
    </source>
</evidence>
<dbReference type="AlphaFoldDB" id="A0A444IR12"/>
<dbReference type="GO" id="GO:0006412">
    <property type="term" value="P:translation"/>
    <property type="evidence" value="ECO:0007669"/>
    <property type="project" value="UniProtKB-UniRule"/>
</dbReference>